<evidence type="ECO:0000313" key="2">
    <source>
        <dbReference type="EMBL" id="TDZ49209.1"/>
    </source>
</evidence>
<evidence type="ECO:0000313" key="3">
    <source>
        <dbReference type="Proteomes" id="UP000295165"/>
    </source>
</evidence>
<sequence length="221" mass="25802">MALFDVHIWGTVGQWVSALVTGGAFGTTLLIIRRDRRATISQQASLIGAHVELQSPNFDSTSGKWIHSFRIPVTNYSPSQISMVFGVPEPVVYRRYRYERLRIRAEFNQDPNQYAPEYPKYEWNSAEGPDGVRRTPLLEEPFRAQHLTLKPQESITFVHQGYLSQDFVSLVIYFRDARLRRWRLDAMTGVLRRDRKTPKQQLAVHYRVWKLVLQSLRLRQG</sequence>
<proteinExistence type="predicted"/>
<comment type="caution">
    <text evidence="2">The sequence shown here is derived from an EMBL/GenBank/DDBJ whole genome shotgun (WGS) entry which is preliminary data.</text>
</comment>
<keyword evidence="1" id="KW-0472">Membrane</keyword>
<keyword evidence="3" id="KW-1185">Reference proteome</keyword>
<protein>
    <submittedName>
        <fullName evidence="2">Uncharacterized protein</fullName>
    </submittedName>
</protein>
<dbReference type="Proteomes" id="UP000295165">
    <property type="component" value="Unassembled WGS sequence"/>
</dbReference>
<keyword evidence="1" id="KW-0812">Transmembrane</keyword>
<accession>A0A4R8R4T6</accession>
<name>A0A4R8R4T6_9MYCO</name>
<evidence type="ECO:0000256" key="1">
    <source>
        <dbReference type="SAM" id="Phobius"/>
    </source>
</evidence>
<feature type="transmembrane region" description="Helical" evidence="1">
    <location>
        <begin position="12"/>
        <end position="32"/>
    </location>
</feature>
<gene>
    <name evidence="2" type="ORF">CCUG63697_03745</name>
</gene>
<organism evidence="2 3">
    <name type="scientific">Mycobacteroides franklinii</name>
    <dbReference type="NCBI Taxonomy" id="948102"/>
    <lineage>
        <taxon>Bacteria</taxon>
        <taxon>Bacillati</taxon>
        <taxon>Actinomycetota</taxon>
        <taxon>Actinomycetes</taxon>
        <taxon>Mycobacteriales</taxon>
        <taxon>Mycobacteriaceae</taxon>
        <taxon>Mycobacteroides</taxon>
    </lineage>
</organism>
<dbReference type="AlphaFoldDB" id="A0A4R8R4T6"/>
<keyword evidence="1" id="KW-1133">Transmembrane helix</keyword>
<reference evidence="2 3" key="1">
    <citation type="journal article" date="2019" name="Sci. Rep.">
        <title>Extended insight into the Mycobacterium chelonae-abscessus complex through whole genome sequencing of Mycobacterium salmoniphilum outbreak and Mycobacterium salmoniphilum-like strains.</title>
        <authorList>
            <person name="Behra P.R.K."/>
            <person name="Das S."/>
            <person name="Pettersson B.M.F."/>
            <person name="Shirreff L."/>
            <person name="DuCote T."/>
            <person name="Jacobsson K.G."/>
            <person name="Ennis D.G."/>
            <person name="Kirsebom L.A."/>
        </authorList>
    </citation>
    <scope>NUCLEOTIDE SEQUENCE [LARGE SCALE GENOMIC DNA]</scope>
    <source>
        <strain evidence="2 3">CCUG 63697</strain>
    </source>
</reference>
<dbReference type="RefSeq" id="WP_134050521.1">
    <property type="nucleotide sequence ID" value="NZ_PECB01000002.1"/>
</dbReference>
<dbReference type="EMBL" id="PECC01000028">
    <property type="protein sequence ID" value="TDZ49209.1"/>
    <property type="molecule type" value="Genomic_DNA"/>
</dbReference>